<dbReference type="HAMAP" id="MF_00736">
    <property type="entry name" value="Ribosomal_uL11"/>
    <property type="match status" value="1"/>
</dbReference>
<dbReference type="SUPFAM" id="SSF46906">
    <property type="entry name" value="Ribosomal protein L11, C-terminal domain"/>
    <property type="match status" value="1"/>
</dbReference>
<dbReference type="KEGG" id="dmu:Desmu_1110"/>
<dbReference type="InterPro" id="IPR000911">
    <property type="entry name" value="Ribosomal_uL11"/>
</dbReference>
<evidence type="ECO:0000313" key="10">
    <source>
        <dbReference type="EMBL" id="ADV65412.1"/>
    </source>
</evidence>
<dbReference type="GO" id="GO:0070180">
    <property type="term" value="F:large ribosomal subunit rRNA binding"/>
    <property type="evidence" value="ECO:0007669"/>
    <property type="project" value="UniProtKB-UniRule"/>
</dbReference>
<dbReference type="CDD" id="cd00349">
    <property type="entry name" value="Ribosomal_L11"/>
    <property type="match status" value="1"/>
</dbReference>
<keyword evidence="3 6" id="KW-0694">RNA-binding</keyword>
<dbReference type="STRING" id="765177.Desmu_1110"/>
<evidence type="ECO:0000256" key="4">
    <source>
        <dbReference type="ARBA" id="ARBA00022980"/>
    </source>
</evidence>
<feature type="domain" description="Large ribosomal subunit protein uL11 N-terminal" evidence="9">
    <location>
        <begin position="6"/>
        <end position="61"/>
    </location>
</feature>
<dbReference type="Pfam" id="PF00298">
    <property type="entry name" value="Ribosomal_L11"/>
    <property type="match status" value="1"/>
</dbReference>
<dbReference type="SUPFAM" id="SSF54747">
    <property type="entry name" value="Ribosomal L11/L12e N-terminal domain"/>
    <property type="match status" value="1"/>
</dbReference>
<dbReference type="AlphaFoldDB" id="E8RAA6"/>
<evidence type="ECO:0000256" key="3">
    <source>
        <dbReference type="ARBA" id="ARBA00022884"/>
    </source>
</evidence>
<evidence type="ECO:0000256" key="5">
    <source>
        <dbReference type="ARBA" id="ARBA00023274"/>
    </source>
</evidence>
<dbReference type="GeneID" id="10153821"/>
<dbReference type="Proteomes" id="UP000001068">
    <property type="component" value="Chromosome"/>
</dbReference>
<dbReference type="PANTHER" id="PTHR11661:SF1">
    <property type="entry name" value="LARGE RIBOSOMAL SUBUNIT PROTEIN UL11M"/>
    <property type="match status" value="1"/>
</dbReference>
<gene>
    <name evidence="6" type="primary">rpl11</name>
    <name evidence="10" type="ordered locus">Desmu_1110</name>
</gene>
<keyword evidence="2 6" id="KW-0699">rRNA-binding</keyword>
<dbReference type="PANTHER" id="PTHR11661">
    <property type="entry name" value="60S RIBOSOMAL PROTEIN L12"/>
    <property type="match status" value="1"/>
</dbReference>
<dbReference type="InterPro" id="IPR020784">
    <property type="entry name" value="Ribosomal_uL11_N"/>
</dbReference>
<feature type="domain" description="Large ribosomal subunit protein uL11 C-terminal" evidence="8">
    <location>
        <begin position="70"/>
        <end position="137"/>
    </location>
</feature>
<dbReference type="HOGENOM" id="CLU_074237_4_0_2"/>
<evidence type="ECO:0000256" key="1">
    <source>
        <dbReference type="ARBA" id="ARBA00010537"/>
    </source>
</evidence>
<dbReference type="NCBIfam" id="NF002232">
    <property type="entry name" value="PRK01143.1"/>
    <property type="match status" value="1"/>
</dbReference>
<dbReference type="Gene3D" id="1.10.10.250">
    <property type="entry name" value="Ribosomal protein L11, C-terminal domain"/>
    <property type="match status" value="1"/>
</dbReference>
<evidence type="ECO:0000256" key="7">
    <source>
        <dbReference type="RuleBase" id="RU003978"/>
    </source>
</evidence>
<accession>E8RAA6</accession>
<comment type="subunit">
    <text evidence="6">Part of the ribosomal stalk of the 50S ribosomal subunit. Interacts with L10 and the large rRNA to form the base of the stalk. L10 forms an elongated spine to which L12 dimers bind in a sequential fashion forming a multimeric L10(L12)X complex.</text>
</comment>
<dbReference type="InterPro" id="IPR020783">
    <property type="entry name" value="Ribosomal_uL11_C"/>
</dbReference>
<dbReference type="RefSeq" id="WP_013562634.1">
    <property type="nucleotide sequence ID" value="NC_014961.1"/>
</dbReference>
<dbReference type="OrthoDB" id="8842at2157"/>
<evidence type="ECO:0000256" key="6">
    <source>
        <dbReference type="HAMAP-Rule" id="MF_00736"/>
    </source>
</evidence>
<reference evidence="11" key="1">
    <citation type="submission" date="2010-11" db="EMBL/GenBank/DDBJ databases">
        <title>The complete genome of Desulfurococcus mucosus DSM 2162.</title>
        <authorList>
            <consortium name="US DOE Joint Genome Institute (JGI-PGF)"/>
            <person name="Lucas S."/>
            <person name="Copeland A."/>
            <person name="Lapidus A."/>
            <person name="Bruce D."/>
            <person name="Goodwin L."/>
            <person name="Pitluck S."/>
            <person name="Kyrpides N."/>
            <person name="Mavromatis K."/>
            <person name="Pagani I."/>
            <person name="Ivanova N."/>
            <person name="Ovchinnikova G."/>
            <person name="Chertkov O."/>
            <person name="Held B."/>
            <person name="Brettin T."/>
            <person name="Detter J.C."/>
            <person name="Tapia R."/>
            <person name="Han C."/>
            <person name="Land M."/>
            <person name="Hauser L."/>
            <person name="Markowitz V."/>
            <person name="Cheng J.-F."/>
            <person name="Hugenholtz P."/>
            <person name="Woyke T."/>
            <person name="Wu D."/>
            <person name="Wirth R."/>
            <person name="Bilek Y."/>
            <person name="Hader T."/>
            <person name="Klenk H.-P."/>
            <person name="Eisen J.A."/>
        </authorList>
    </citation>
    <scope>NUCLEOTIDE SEQUENCE [LARGE SCALE GENOMIC DNA]</scope>
    <source>
        <strain evidence="11">ATCC 35584 / DSM 2162 / JCM 9187 / O7/1</strain>
    </source>
</reference>
<organism evidence="10 11">
    <name type="scientific">Desulfurococcus mucosus (strain ATCC 35584 / DSM 2162 / JCM 9187 / O7/1)</name>
    <dbReference type="NCBI Taxonomy" id="765177"/>
    <lineage>
        <taxon>Archaea</taxon>
        <taxon>Thermoproteota</taxon>
        <taxon>Thermoprotei</taxon>
        <taxon>Desulfurococcales</taxon>
        <taxon>Desulfurococcaceae</taxon>
        <taxon>Desulfurococcus</taxon>
    </lineage>
</organism>
<dbReference type="FunFam" id="1.10.10.250:FF:000006">
    <property type="entry name" value="50S ribosomal protein L11"/>
    <property type="match status" value="1"/>
</dbReference>
<comment type="similarity">
    <text evidence="1 6 7">Belongs to the universal ribosomal protein uL11 family.</text>
</comment>
<keyword evidence="11" id="KW-1185">Reference proteome</keyword>
<proteinExistence type="inferred from homology"/>
<comment type="function">
    <text evidence="6">Forms part of the ribosomal stalk which helps the ribosome interact with GTP-bound translation factors.</text>
</comment>
<reference evidence="10 11" key="2">
    <citation type="journal article" date="2011" name="Stand. Genomic Sci.">
        <title>Complete genome sequence of Desulfurococcus mucosus type strain (O7/1).</title>
        <authorList>
            <person name="Wirth R."/>
            <person name="Chertkov O."/>
            <person name="Held B."/>
            <person name="Lapidus A."/>
            <person name="Nolan M."/>
            <person name="Lucas S."/>
            <person name="Hammon N."/>
            <person name="Deshpande S."/>
            <person name="Cheng J.F."/>
            <person name="Tapia R."/>
            <person name="Han C."/>
            <person name="Goodwin L."/>
            <person name="Pitluck S."/>
            <person name="Liolios K."/>
            <person name="Ioanna P."/>
            <person name="Ivanova N."/>
            <person name="Mavromatis K."/>
            <person name="Mikhailova N."/>
            <person name="Pati A."/>
            <person name="Chen A."/>
            <person name="Palaniappan K."/>
            <person name="Land M."/>
            <person name="Hauser L."/>
            <person name="Chang Y.J."/>
            <person name="Jeffries C.D."/>
            <person name="Bilek Y."/>
            <person name="Hader T."/>
            <person name="Rohde M."/>
            <person name="Spring S."/>
            <person name="Sikorski J."/>
            <person name="Goker M."/>
            <person name="Woyke T."/>
            <person name="Bristow J."/>
            <person name="Eisen J.A."/>
            <person name="Markowitz V."/>
            <person name="Hugenholtz P."/>
            <person name="Kyrpides N.C."/>
            <person name="Klenk H.P."/>
        </authorList>
    </citation>
    <scope>NUCLEOTIDE SEQUENCE [LARGE SCALE GENOMIC DNA]</scope>
    <source>
        <strain evidence="11">ATCC 35584 / DSM 2162 / JCM 9187 / O7/1</strain>
    </source>
</reference>
<dbReference type="eggNOG" id="arCOG04372">
    <property type="taxonomic scope" value="Archaea"/>
</dbReference>
<dbReference type="EMBL" id="CP002363">
    <property type="protein sequence ID" value="ADV65412.1"/>
    <property type="molecule type" value="Genomic_DNA"/>
</dbReference>
<evidence type="ECO:0000259" key="8">
    <source>
        <dbReference type="Pfam" id="PF00298"/>
    </source>
</evidence>
<keyword evidence="4 6" id="KW-0689">Ribosomal protein</keyword>
<sequence length="170" mass="18230">MVKKTIKVMVEGGKATPGPPLGPTLSPYKVNIPQVVKAINDATKDFEGLSVPVEIVIDTDTKDFEVRVGIPTTTALLMKEAGAKQPTGDPAHQKIGNISFEQVVKVALLKKESLSAKTLKAAVKTILGTARAIGITVDGRDPKEVQKMVDEGAYDEILSKYEEEWSKGGE</sequence>
<evidence type="ECO:0000313" key="11">
    <source>
        <dbReference type="Proteomes" id="UP000001068"/>
    </source>
</evidence>
<dbReference type="GO" id="GO:0003735">
    <property type="term" value="F:structural constituent of ribosome"/>
    <property type="evidence" value="ECO:0007669"/>
    <property type="project" value="InterPro"/>
</dbReference>
<dbReference type="SMART" id="SM00649">
    <property type="entry name" value="RL11"/>
    <property type="match status" value="1"/>
</dbReference>
<keyword evidence="5 6" id="KW-0687">Ribonucleoprotein</keyword>
<dbReference type="Pfam" id="PF03946">
    <property type="entry name" value="Ribosomal_L11_N"/>
    <property type="match status" value="1"/>
</dbReference>
<evidence type="ECO:0000256" key="2">
    <source>
        <dbReference type="ARBA" id="ARBA00022730"/>
    </source>
</evidence>
<evidence type="ECO:0000259" key="9">
    <source>
        <dbReference type="Pfam" id="PF03946"/>
    </source>
</evidence>
<dbReference type="InterPro" id="IPR036769">
    <property type="entry name" value="Ribosomal_uL11_C_sf"/>
</dbReference>
<dbReference type="GO" id="GO:0006412">
    <property type="term" value="P:translation"/>
    <property type="evidence" value="ECO:0007669"/>
    <property type="project" value="UniProtKB-UniRule"/>
</dbReference>
<protein>
    <recommendedName>
        <fullName evidence="6">Large ribosomal subunit protein uL11</fullName>
    </recommendedName>
</protein>
<dbReference type="GO" id="GO:0015934">
    <property type="term" value="C:large ribosomal subunit"/>
    <property type="evidence" value="ECO:0007669"/>
    <property type="project" value="TreeGrafter"/>
</dbReference>
<name>E8RAA6_DESM0</name>
<dbReference type="InterPro" id="IPR036796">
    <property type="entry name" value="Ribosomal_uL11_N_sf"/>
</dbReference>
<dbReference type="Gene3D" id="3.30.1550.10">
    <property type="entry name" value="Ribosomal protein L11/L12, N-terminal domain"/>
    <property type="match status" value="1"/>
</dbReference>